<feature type="coiled-coil region" evidence="1">
    <location>
        <begin position="23"/>
        <end position="50"/>
    </location>
</feature>
<sequence length="54" mass="6327">MPKKLGKKRENLKIVCLSLGLILLQVNRLKLNLVKELVSLENEIEQIKFAEKYF</sequence>
<name>A0A200HYG1_9ENTE</name>
<dbReference type="AlphaFoldDB" id="A0A200HYG1"/>
<keyword evidence="1" id="KW-0175">Coiled coil</keyword>
<comment type="caution">
    <text evidence="2">The sequence shown here is derived from an EMBL/GenBank/DDBJ whole genome shotgun (WGS) entry which is preliminary data.</text>
</comment>
<proteinExistence type="predicted"/>
<organism evidence="2 3">
    <name type="scientific">Enterococcus cecorum</name>
    <dbReference type="NCBI Taxonomy" id="44008"/>
    <lineage>
        <taxon>Bacteria</taxon>
        <taxon>Bacillati</taxon>
        <taxon>Bacillota</taxon>
        <taxon>Bacilli</taxon>
        <taxon>Lactobacillales</taxon>
        <taxon>Enterococcaceae</taxon>
        <taxon>Enterococcus</taxon>
    </lineage>
</organism>
<reference evidence="2 3" key="1">
    <citation type="submission" date="2017-05" db="EMBL/GenBank/DDBJ databases">
        <title>The Genome Sequence of Enterococcus faecium 2D5_DIV0622.</title>
        <authorList>
            <consortium name="The Broad Institute Genomics Platform"/>
            <consortium name="The Broad Institute Genomic Center for Infectious Diseases"/>
            <person name="Earl A."/>
            <person name="Manson A."/>
            <person name="Schwartman J."/>
            <person name="Gilmore M."/>
            <person name="Abouelleil A."/>
            <person name="Cao P."/>
            <person name="Chapman S."/>
            <person name="Cusick C."/>
            <person name="Shea T."/>
            <person name="Young S."/>
            <person name="Neafsey D."/>
            <person name="Nusbaum C."/>
            <person name="Birren B."/>
        </authorList>
    </citation>
    <scope>NUCLEOTIDE SEQUENCE [LARGE SCALE GENOMIC DNA]</scope>
    <source>
        <strain evidence="2 3">2D5_DIV0622</strain>
    </source>
</reference>
<accession>A0A200HYG1</accession>
<evidence type="ECO:0000313" key="3">
    <source>
        <dbReference type="Proteomes" id="UP000196503"/>
    </source>
</evidence>
<evidence type="ECO:0000313" key="2">
    <source>
        <dbReference type="EMBL" id="OUZ17814.1"/>
    </source>
</evidence>
<dbReference type="RefSeq" id="WP_179205557.1">
    <property type="nucleotide sequence ID" value="NZ_JAKUDU010000015.1"/>
</dbReference>
<dbReference type="EMBL" id="NIBL01000002">
    <property type="protein sequence ID" value="OUZ17814.1"/>
    <property type="molecule type" value="Genomic_DNA"/>
</dbReference>
<evidence type="ECO:0000256" key="1">
    <source>
        <dbReference type="SAM" id="Coils"/>
    </source>
</evidence>
<gene>
    <name evidence="2" type="ORF">A5869_001286</name>
</gene>
<protein>
    <submittedName>
        <fullName evidence="2">Uncharacterized protein</fullName>
    </submittedName>
</protein>
<dbReference type="Proteomes" id="UP000196503">
    <property type="component" value="Unassembled WGS sequence"/>
</dbReference>